<organism evidence="2 3">
    <name type="scientific">Rhizoclosmatium globosum</name>
    <dbReference type="NCBI Taxonomy" id="329046"/>
    <lineage>
        <taxon>Eukaryota</taxon>
        <taxon>Fungi</taxon>
        <taxon>Fungi incertae sedis</taxon>
        <taxon>Chytridiomycota</taxon>
        <taxon>Chytridiomycota incertae sedis</taxon>
        <taxon>Chytridiomycetes</taxon>
        <taxon>Chytridiales</taxon>
        <taxon>Chytriomycetaceae</taxon>
        <taxon>Rhizoclosmatium</taxon>
    </lineage>
</organism>
<dbReference type="Proteomes" id="UP000193642">
    <property type="component" value="Unassembled WGS sequence"/>
</dbReference>
<comment type="caution">
    <text evidence="2">The sequence shown here is derived from an EMBL/GenBank/DDBJ whole genome shotgun (WGS) entry which is preliminary data.</text>
</comment>
<evidence type="ECO:0000313" key="2">
    <source>
        <dbReference type="EMBL" id="ORY46349.1"/>
    </source>
</evidence>
<feature type="compositionally biased region" description="Basic residues" evidence="1">
    <location>
        <begin position="21"/>
        <end position="30"/>
    </location>
</feature>
<accession>A0A1Y2CH42</accession>
<name>A0A1Y2CH42_9FUNG</name>
<dbReference type="EMBL" id="MCGO01000016">
    <property type="protein sequence ID" value="ORY46349.1"/>
    <property type="molecule type" value="Genomic_DNA"/>
</dbReference>
<keyword evidence="3" id="KW-1185">Reference proteome</keyword>
<sequence length="237" mass="26758">MSPISRIQRQLELNARDIRRAQKAKKKRASGKGSDSGFSELEELTKELAQKSSSLQAQLVAARAEANLNKQLALNLSKAEKDPKQEPQPTPYHIHSPYTHQTSHYHYHKAPMMLPSTVQELDTQLSNMLGRARVSKDIVNRELASIPKSPKRSHRPTKVDGYISPFTAMHQSIGAKTETFGRLHQSRPPSPSHMRPRSALAGGTGLSQWEESHNSSEAKLVQRKAWLERFIIEKNRF</sequence>
<evidence type="ECO:0000313" key="3">
    <source>
        <dbReference type="Proteomes" id="UP000193642"/>
    </source>
</evidence>
<protein>
    <submittedName>
        <fullName evidence="2">Uncharacterized protein</fullName>
    </submittedName>
</protein>
<proteinExistence type="predicted"/>
<feature type="region of interest" description="Disordered" evidence="1">
    <location>
        <begin position="1"/>
        <end position="38"/>
    </location>
</feature>
<evidence type="ECO:0000256" key="1">
    <source>
        <dbReference type="SAM" id="MobiDB-lite"/>
    </source>
</evidence>
<reference evidence="2 3" key="1">
    <citation type="submission" date="2016-07" db="EMBL/GenBank/DDBJ databases">
        <title>Pervasive Adenine N6-methylation of Active Genes in Fungi.</title>
        <authorList>
            <consortium name="DOE Joint Genome Institute"/>
            <person name="Mondo S.J."/>
            <person name="Dannebaum R.O."/>
            <person name="Kuo R.C."/>
            <person name="Labutti K."/>
            <person name="Haridas S."/>
            <person name="Kuo A."/>
            <person name="Salamov A."/>
            <person name="Ahrendt S.R."/>
            <person name="Lipzen A."/>
            <person name="Sullivan W."/>
            <person name="Andreopoulos W.B."/>
            <person name="Clum A."/>
            <person name="Lindquist E."/>
            <person name="Daum C."/>
            <person name="Ramamoorthy G.K."/>
            <person name="Gryganskyi A."/>
            <person name="Culley D."/>
            <person name="Magnuson J.K."/>
            <person name="James T.Y."/>
            <person name="O'Malley M.A."/>
            <person name="Stajich J.E."/>
            <person name="Spatafora J.W."/>
            <person name="Visel A."/>
            <person name="Grigoriev I.V."/>
        </authorList>
    </citation>
    <scope>NUCLEOTIDE SEQUENCE [LARGE SCALE GENOMIC DNA]</scope>
    <source>
        <strain evidence="2 3">JEL800</strain>
    </source>
</reference>
<dbReference type="AlphaFoldDB" id="A0A1Y2CH42"/>
<gene>
    <name evidence="2" type="ORF">BCR33DRAFT_715466</name>
</gene>
<feature type="region of interest" description="Disordered" evidence="1">
    <location>
        <begin position="182"/>
        <end position="211"/>
    </location>
</feature>